<comment type="caution">
    <text evidence="5">The sequence shown here is derived from an EMBL/GenBank/DDBJ whole genome shotgun (WGS) entry which is preliminary data.</text>
</comment>
<dbReference type="Pfam" id="PF00135">
    <property type="entry name" value="COesterase"/>
    <property type="match status" value="1"/>
</dbReference>
<evidence type="ECO:0000256" key="3">
    <source>
        <dbReference type="SAM" id="SignalP"/>
    </source>
</evidence>
<evidence type="ECO:0000313" key="5">
    <source>
        <dbReference type="EMBL" id="KAG2188890.1"/>
    </source>
</evidence>
<evidence type="ECO:0000313" key="6">
    <source>
        <dbReference type="Proteomes" id="UP000612746"/>
    </source>
</evidence>
<comment type="similarity">
    <text evidence="1">Belongs to the type-B carboxylesterase/lipase family.</text>
</comment>
<keyword evidence="2" id="KW-0378">Hydrolase</keyword>
<feature type="domain" description="Carboxylesterase type B" evidence="4">
    <location>
        <begin position="21"/>
        <end position="523"/>
    </location>
</feature>
<protein>
    <recommendedName>
        <fullName evidence="4">Carboxylesterase type B domain-containing protein</fullName>
    </recommendedName>
</protein>
<keyword evidence="6" id="KW-1185">Reference proteome</keyword>
<evidence type="ECO:0000256" key="2">
    <source>
        <dbReference type="ARBA" id="ARBA00022801"/>
    </source>
</evidence>
<evidence type="ECO:0000259" key="4">
    <source>
        <dbReference type="Pfam" id="PF00135"/>
    </source>
</evidence>
<dbReference type="OrthoDB" id="408631at2759"/>
<dbReference type="PANTHER" id="PTHR43918">
    <property type="entry name" value="ACETYLCHOLINESTERASE"/>
    <property type="match status" value="1"/>
</dbReference>
<dbReference type="AlphaFoldDB" id="A0A8H7QB65"/>
<dbReference type="SUPFAM" id="SSF53474">
    <property type="entry name" value="alpha/beta-Hydrolases"/>
    <property type="match status" value="1"/>
</dbReference>
<dbReference type="InterPro" id="IPR029058">
    <property type="entry name" value="AB_hydrolase_fold"/>
</dbReference>
<dbReference type="PANTHER" id="PTHR43918:SF4">
    <property type="entry name" value="CARBOXYLIC ESTER HYDROLASE"/>
    <property type="match status" value="1"/>
</dbReference>
<reference evidence="5" key="1">
    <citation type="submission" date="2020-12" db="EMBL/GenBank/DDBJ databases">
        <title>Metabolic potential, ecology and presence of endohyphal bacteria is reflected in genomic diversity of Mucoromycotina.</title>
        <authorList>
            <person name="Muszewska A."/>
            <person name="Okrasinska A."/>
            <person name="Steczkiewicz K."/>
            <person name="Drgas O."/>
            <person name="Orlowska M."/>
            <person name="Perlinska-Lenart U."/>
            <person name="Aleksandrzak-Piekarczyk T."/>
            <person name="Szatraj K."/>
            <person name="Zielenkiewicz U."/>
            <person name="Pilsyk S."/>
            <person name="Malc E."/>
            <person name="Mieczkowski P."/>
            <person name="Kruszewska J.S."/>
            <person name="Biernat P."/>
            <person name="Pawlowska J."/>
        </authorList>
    </citation>
    <scope>NUCLEOTIDE SEQUENCE</scope>
    <source>
        <strain evidence="5">WA0000051536</strain>
    </source>
</reference>
<proteinExistence type="inferred from homology"/>
<evidence type="ECO:0000256" key="1">
    <source>
        <dbReference type="ARBA" id="ARBA00005964"/>
    </source>
</evidence>
<feature type="chain" id="PRO_5034585175" description="Carboxylesterase type B domain-containing protein" evidence="3">
    <location>
        <begin position="19"/>
        <end position="554"/>
    </location>
</feature>
<dbReference type="Gene3D" id="3.40.50.1820">
    <property type="entry name" value="alpha/beta hydrolase"/>
    <property type="match status" value="1"/>
</dbReference>
<keyword evidence="3" id="KW-0732">Signal</keyword>
<organism evidence="5 6">
    <name type="scientific">Umbelopsis vinacea</name>
    <dbReference type="NCBI Taxonomy" id="44442"/>
    <lineage>
        <taxon>Eukaryota</taxon>
        <taxon>Fungi</taxon>
        <taxon>Fungi incertae sedis</taxon>
        <taxon>Mucoromycota</taxon>
        <taxon>Mucoromycotina</taxon>
        <taxon>Umbelopsidomycetes</taxon>
        <taxon>Umbelopsidales</taxon>
        <taxon>Umbelopsidaceae</taxon>
        <taxon>Umbelopsis</taxon>
    </lineage>
</organism>
<feature type="signal peptide" evidence="3">
    <location>
        <begin position="1"/>
        <end position="18"/>
    </location>
</feature>
<dbReference type="InterPro" id="IPR050654">
    <property type="entry name" value="AChE-related_enzymes"/>
</dbReference>
<sequence length="554" mass="61342">MRFTFCAVLAMAVGLANASPPTAATEKGIYAGEHLPTFNQDMFIGIRYAQVPTGSLRFRPPRPLTKSWSGQKTAVNYGNSCYSSEPNTDNAFLTQSEDCLTLNIVRPSGYEGKKLPVGVWIHGGGFTSGVSFRDVYNLSYPVQQSVAGGTPIVAVSINYRVGPLGFLASEEVQKEGSLNNGLKDQVAALLWIKQNIEAFNGNSSQITIWGESAGAESVSMLMLAYGGKLESLFHRGIMQSGSATTQQYHPISHWQEKYAIITQLVGCDKQSDTLDCLRQVDINKLVFMVNVAHERIKRHFAPTIDGDFILDWPKNLLQSGKFMKIPIISGANMDEGTSFGPGRIFSTDEVKNWLNTAYAGLNSSSIQKILTLYPDDPTEGSPFGTGNLYSGLIFGNQFKRGSAISGDITLIGPRRLSCEVWDKADLDVYSYNWNQSDYGVPGFFGTTHFQEVIYVFDNPSTAFPQSSSFPMGPDPTGSKRRLGDLISRFFMAFIATGDPNNAKQNGTYPPWPKYSRENPKNYYFRENDIRIEIDDWRKEAISFLNYDVGHQLLT</sequence>
<gene>
    <name evidence="5" type="ORF">INT44_004030</name>
</gene>
<dbReference type="GO" id="GO:0052689">
    <property type="term" value="F:carboxylic ester hydrolase activity"/>
    <property type="evidence" value="ECO:0007669"/>
    <property type="project" value="TreeGrafter"/>
</dbReference>
<accession>A0A8H7QB65</accession>
<dbReference type="InterPro" id="IPR002018">
    <property type="entry name" value="CarbesteraseB"/>
</dbReference>
<dbReference type="EMBL" id="JAEPRA010000001">
    <property type="protein sequence ID" value="KAG2188890.1"/>
    <property type="molecule type" value="Genomic_DNA"/>
</dbReference>
<dbReference type="Proteomes" id="UP000612746">
    <property type="component" value="Unassembled WGS sequence"/>
</dbReference>
<dbReference type="InterPro" id="IPR019819">
    <property type="entry name" value="Carboxylesterase_B_CS"/>
</dbReference>
<dbReference type="PROSITE" id="PS00941">
    <property type="entry name" value="CARBOXYLESTERASE_B_2"/>
    <property type="match status" value="1"/>
</dbReference>
<name>A0A8H7QB65_9FUNG</name>